<proteinExistence type="predicted"/>
<dbReference type="Proteomes" id="UP000075809">
    <property type="component" value="Unassembled WGS sequence"/>
</dbReference>
<gene>
    <name evidence="1" type="ORF">ALC60_13086</name>
</gene>
<name>A0A151WJ88_9HYME</name>
<organism evidence="1 2">
    <name type="scientific">Mycetomoellerius zeteki</name>
    <dbReference type="NCBI Taxonomy" id="64791"/>
    <lineage>
        <taxon>Eukaryota</taxon>
        <taxon>Metazoa</taxon>
        <taxon>Ecdysozoa</taxon>
        <taxon>Arthropoda</taxon>
        <taxon>Hexapoda</taxon>
        <taxon>Insecta</taxon>
        <taxon>Pterygota</taxon>
        <taxon>Neoptera</taxon>
        <taxon>Endopterygota</taxon>
        <taxon>Hymenoptera</taxon>
        <taxon>Apocrita</taxon>
        <taxon>Aculeata</taxon>
        <taxon>Formicoidea</taxon>
        <taxon>Formicidae</taxon>
        <taxon>Myrmicinae</taxon>
        <taxon>Mycetomoellerius</taxon>
    </lineage>
</organism>
<sequence>MREYDADFRKGKYPTASLNQLRMLYNSNTNKRNENLLMNVTKRMEMQLDKYTQREDLDEHLQVLTAIMTDLTVDVGKTLDYLAYSKEGLIPTCLLPLEQIITDLRESASLYLIIKIIFTTLKFPIIAYPTYKVIRATP</sequence>
<dbReference type="EMBL" id="KQ983048">
    <property type="protein sequence ID" value="KYQ47877.1"/>
    <property type="molecule type" value="Genomic_DNA"/>
</dbReference>
<dbReference type="AlphaFoldDB" id="A0A151WJ88"/>
<keyword evidence="2" id="KW-1185">Reference proteome</keyword>
<evidence type="ECO:0000313" key="2">
    <source>
        <dbReference type="Proteomes" id="UP000075809"/>
    </source>
</evidence>
<accession>A0A151WJ88</accession>
<protein>
    <submittedName>
        <fullName evidence="1">Uncharacterized protein</fullName>
    </submittedName>
</protein>
<evidence type="ECO:0000313" key="1">
    <source>
        <dbReference type="EMBL" id="KYQ47877.1"/>
    </source>
</evidence>
<reference evidence="1 2" key="1">
    <citation type="submission" date="2015-09" db="EMBL/GenBank/DDBJ databases">
        <title>Trachymyrmex zeteki WGS genome.</title>
        <authorList>
            <person name="Nygaard S."/>
            <person name="Hu H."/>
            <person name="Boomsma J."/>
            <person name="Zhang G."/>
        </authorList>
    </citation>
    <scope>NUCLEOTIDE SEQUENCE [LARGE SCALE GENOMIC DNA]</scope>
    <source>
        <strain evidence="1">Tzet28-1</strain>
        <tissue evidence="1">Whole body</tissue>
    </source>
</reference>